<evidence type="ECO:0000313" key="2">
    <source>
        <dbReference type="EMBL" id="BDZ77921.1"/>
    </source>
</evidence>
<evidence type="ECO:0000256" key="1">
    <source>
        <dbReference type="SAM" id="Phobius"/>
    </source>
</evidence>
<dbReference type="Proteomes" id="UP001305815">
    <property type="component" value="Chromosome"/>
</dbReference>
<dbReference type="InterPro" id="IPR046088">
    <property type="entry name" value="DUF6106"/>
</dbReference>
<feature type="transmembrane region" description="Helical" evidence="1">
    <location>
        <begin position="24"/>
        <end position="57"/>
    </location>
</feature>
<dbReference type="EMBL" id="AP027742">
    <property type="protein sequence ID" value="BDZ77921.1"/>
    <property type="molecule type" value="Genomic_DNA"/>
</dbReference>
<gene>
    <name evidence="2" type="ORF">Lac1_21040</name>
</gene>
<dbReference type="RefSeq" id="WP_230105716.1">
    <property type="nucleotide sequence ID" value="NZ_AP024845.1"/>
</dbReference>
<organism evidence="2 3">
    <name type="scientific">Claveliimonas bilis</name>
    <dbReference type="NCBI Taxonomy" id="3028070"/>
    <lineage>
        <taxon>Bacteria</taxon>
        <taxon>Bacillati</taxon>
        <taxon>Bacillota</taxon>
        <taxon>Clostridia</taxon>
        <taxon>Lachnospirales</taxon>
        <taxon>Lachnospiraceae</taxon>
        <taxon>Claveliimonas</taxon>
    </lineage>
</organism>
<keyword evidence="1" id="KW-0812">Transmembrane</keyword>
<accession>A0ABN6Z490</accession>
<keyword evidence="1" id="KW-1133">Transmembrane helix</keyword>
<evidence type="ECO:0008006" key="4">
    <source>
        <dbReference type="Google" id="ProtNLM"/>
    </source>
</evidence>
<keyword evidence="1" id="KW-0472">Membrane</keyword>
<protein>
    <recommendedName>
        <fullName evidence="4">Bacterial Pleckstrin homology domain-containing protein</fullName>
    </recommendedName>
</protein>
<sequence>MSDFYTEQLIKKRTDGKDIMKKTVLIALTVISFFAAFLFPLLMLLPVIMIVVDVFLFRKLDVEYEYIYINGDLDIDKIMHKEKRKHMFSANVKDMEILAPENAFQLKDFRESKFYDYSSGNPESRNRYILVISRSGEITKVLFEPKEELIEGVYLLAPRKVIRK</sequence>
<keyword evidence="3" id="KW-1185">Reference proteome</keyword>
<name>A0ABN6Z490_9FIRM</name>
<evidence type="ECO:0000313" key="3">
    <source>
        <dbReference type="Proteomes" id="UP001305815"/>
    </source>
</evidence>
<dbReference type="Pfam" id="PF19601">
    <property type="entry name" value="DUF6106"/>
    <property type="match status" value="1"/>
</dbReference>
<proteinExistence type="predicted"/>
<reference evidence="3" key="1">
    <citation type="journal article" date="2023" name="Int. J. Syst. Evol. Microbiol.">
        <title>Claveliimonas bilis gen. nov., sp. nov., deoxycholic acid-producing bacteria isolated from human faeces, and reclassification of Sellimonas monacensis Zenner et al. 2021 as Claveliimonas monacensis comb. nov.</title>
        <authorList>
            <person name="Hisatomi A."/>
            <person name="Kastawa N.W.E.P.G."/>
            <person name="Song I."/>
            <person name="Ohkuma M."/>
            <person name="Fukiya S."/>
            <person name="Sakamoto M."/>
        </authorList>
    </citation>
    <scope>NUCLEOTIDE SEQUENCE [LARGE SCALE GENOMIC DNA]</scope>
    <source>
        <strain evidence="3">12BBH14</strain>
    </source>
</reference>